<sequence length="118" mass="13153">MKTRAGCKPLWTYTLFALQLQSSGQDSRGQLDYACSKATTKPEINAAQTICRYHAATTSRSNFDSVLPRSMERNTANSQPPAQPRLLDNGMTKEQAEKKQAEEQRLMQEAQAQAAKKC</sequence>
<protein>
    <submittedName>
        <fullName evidence="2">Uncharacterized protein</fullName>
    </submittedName>
</protein>
<accession>A0ABY0FNY4</accession>
<gene>
    <name evidence="2" type="ORF">AA0119_g13314</name>
</gene>
<organism evidence="2 3">
    <name type="scientific">Alternaria tenuissima</name>
    <dbReference type="NCBI Taxonomy" id="119927"/>
    <lineage>
        <taxon>Eukaryota</taxon>
        <taxon>Fungi</taxon>
        <taxon>Dikarya</taxon>
        <taxon>Ascomycota</taxon>
        <taxon>Pezizomycotina</taxon>
        <taxon>Dothideomycetes</taxon>
        <taxon>Pleosporomycetidae</taxon>
        <taxon>Pleosporales</taxon>
        <taxon>Pleosporineae</taxon>
        <taxon>Pleosporaceae</taxon>
        <taxon>Alternaria</taxon>
        <taxon>Alternaria sect. Alternaria</taxon>
        <taxon>Alternaria alternata complex</taxon>
    </lineage>
</organism>
<feature type="region of interest" description="Disordered" evidence="1">
    <location>
        <begin position="68"/>
        <end position="118"/>
    </location>
</feature>
<reference evidence="3" key="1">
    <citation type="journal article" date="2019" name="bioRxiv">
        <title>Genomics, evolutionary history and diagnostics of the Alternaria alternata species group including apple and Asian pear pathotypes.</title>
        <authorList>
            <person name="Armitage A.D."/>
            <person name="Cockerton H.M."/>
            <person name="Sreenivasaprasad S."/>
            <person name="Woodhall J.W."/>
            <person name="Lane C.R."/>
            <person name="Harrison R.J."/>
            <person name="Clarkson J.P."/>
        </authorList>
    </citation>
    <scope>NUCLEOTIDE SEQUENCE [LARGE SCALE GENOMIC DNA]</scope>
    <source>
        <strain evidence="3">FERA 635</strain>
    </source>
</reference>
<evidence type="ECO:0000313" key="2">
    <source>
        <dbReference type="EMBL" id="RYN85194.1"/>
    </source>
</evidence>
<proteinExistence type="predicted"/>
<feature type="compositionally biased region" description="Basic and acidic residues" evidence="1">
    <location>
        <begin position="94"/>
        <end position="106"/>
    </location>
</feature>
<evidence type="ECO:0000313" key="3">
    <source>
        <dbReference type="Proteomes" id="UP000293195"/>
    </source>
</evidence>
<dbReference type="Proteomes" id="UP000293195">
    <property type="component" value="Unassembled WGS sequence"/>
</dbReference>
<comment type="caution">
    <text evidence="2">The sequence shown here is derived from an EMBL/GenBank/DDBJ whole genome shotgun (WGS) entry which is preliminary data.</text>
</comment>
<name>A0ABY0FNY4_9PLEO</name>
<dbReference type="EMBL" id="PDXF01000204">
    <property type="protein sequence ID" value="RYN85194.1"/>
    <property type="molecule type" value="Genomic_DNA"/>
</dbReference>
<evidence type="ECO:0000256" key="1">
    <source>
        <dbReference type="SAM" id="MobiDB-lite"/>
    </source>
</evidence>
<keyword evidence="3" id="KW-1185">Reference proteome</keyword>